<keyword evidence="1" id="KW-0472">Membrane</keyword>
<reference evidence="2 3" key="1">
    <citation type="submission" date="2021-06" db="EMBL/GenBank/DDBJ databases">
        <authorList>
            <person name="Kallberg Y."/>
            <person name="Tangrot J."/>
            <person name="Rosling A."/>
        </authorList>
    </citation>
    <scope>NUCLEOTIDE SEQUENCE [LARGE SCALE GENOMIC DNA]</scope>
    <source>
        <strain evidence="2 3">120-4 pot B 10/14</strain>
    </source>
</reference>
<dbReference type="EMBL" id="CAJVQB010043074">
    <property type="protein sequence ID" value="CAG8830910.1"/>
    <property type="molecule type" value="Genomic_DNA"/>
</dbReference>
<feature type="transmembrane region" description="Helical" evidence="1">
    <location>
        <begin position="130"/>
        <end position="153"/>
    </location>
</feature>
<dbReference type="Proteomes" id="UP000789901">
    <property type="component" value="Unassembled WGS sequence"/>
</dbReference>
<keyword evidence="3" id="KW-1185">Reference proteome</keyword>
<feature type="non-terminal residue" evidence="2">
    <location>
        <position position="1"/>
    </location>
</feature>
<gene>
    <name evidence="2" type="ORF">GMARGA_LOCUS30489</name>
</gene>
<accession>A0ABN7WFT4</accession>
<organism evidence="2 3">
    <name type="scientific">Gigaspora margarita</name>
    <dbReference type="NCBI Taxonomy" id="4874"/>
    <lineage>
        <taxon>Eukaryota</taxon>
        <taxon>Fungi</taxon>
        <taxon>Fungi incertae sedis</taxon>
        <taxon>Mucoromycota</taxon>
        <taxon>Glomeromycotina</taxon>
        <taxon>Glomeromycetes</taxon>
        <taxon>Diversisporales</taxon>
        <taxon>Gigasporaceae</taxon>
        <taxon>Gigaspora</taxon>
    </lineage>
</organism>
<protein>
    <submittedName>
        <fullName evidence="2">16539_t:CDS:1</fullName>
    </submittedName>
</protein>
<keyword evidence="1" id="KW-1133">Transmembrane helix</keyword>
<feature type="non-terminal residue" evidence="2">
    <location>
        <position position="295"/>
    </location>
</feature>
<evidence type="ECO:0000313" key="2">
    <source>
        <dbReference type="EMBL" id="CAG8830910.1"/>
    </source>
</evidence>
<proteinExistence type="predicted"/>
<evidence type="ECO:0000256" key="1">
    <source>
        <dbReference type="SAM" id="Phobius"/>
    </source>
</evidence>
<sequence length="295" mass="34455">TTDIGIQNYKRQLLALGTIDQKLYYGPFATNWWVFSKLKTSQNKKSIPIHINMRIKFELNQKEFIIRVVNNNWKPGYVCELDTEAIVYLTSSAAINETYKKYFNAKTRFSGPSILGFDNEIVAEQLRAEILFFLFQITVYGITIFVAALDIYYQENKIHTYSGKSPNDVWAKSSILKNYNGKDLFGLCDQLVIQAIQTHITIPYCKACNWNNIEIMTHAFEKHLKRRISVVNLDWYQFFTKWKQQSTTIIKFSFHLASIYPADFVFTNTIVGAWKSIMRYVGCTNITLYKRKELD</sequence>
<name>A0ABN7WFT4_GIGMA</name>
<keyword evidence="1" id="KW-0812">Transmembrane</keyword>
<evidence type="ECO:0000313" key="3">
    <source>
        <dbReference type="Proteomes" id="UP000789901"/>
    </source>
</evidence>
<comment type="caution">
    <text evidence="2">The sequence shown here is derived from an EMBL/GenBank/DDBJ whole genome shotgun (WGS) entry which is preliminary data.</text>
</comment>